<evidence type="ECO:0000256" key="4">
    <source>
        <dbReference type="ARBA" id="ARBA00047645"/>
    </source>
</evidence>
<dbReference type="Proteomes" id="UP000504634">
    <property type="component" value="Unplaced"/>
</dbReference>
<reference evidence="9" key="1">
    <citation type="submission" date="2025-08" db="UniProtKB">
        <authorList>
            <consortium name="RefSeq"/>
        </authorList>
    </citation>
    <scope>IDENTIFICATION</scope>
    <source>
        <strain evidence="9">11010-0011.00</strain>
        <tissue evidence="9">Whole body</tissue>
    </source>
</reference>
<evidence type="ECO:0000256" key="5">
    <source>
        <dbReference type="PROSITE-ProRule" id="PRU00520"/>
    </source>
</evidence>
<evidence type="ECO:0000313" key="8">
    <source>
        <dbReference type="Proteomes" id="UP000504634"/>
    </source>
</evidence>
<dbReference type="Gene3D" id="3.30.70.100">
    <property type="match status" value="1"/>
</dbReference>
<dbReference type="GO" id="GO:0003998">
    <property type="term" value="F:acylphosphatase activity"/>
    <property type="evidence" value="ECO:0007669"/>
    <property type="project" value="UniProtKB-EC"/>
</dbReference>
<dbReference type="PROSITE" id="PS51160">
    <property type="entry name" value="ACYLPHOSPHATASE_3"/>
    <property type="match status" value="1"/>
</dbReference>
<dbReference type="SUPFAM" id="SSF54975">
    <property type="entry name" value="Acylphosphatase/BLUF domain-like"/>
    <property type="match status" value="1"/>
</dbReference>
<dbReference type="PROSITE" id="PS00150">
    <property type="entry name" value="ACYLPHOSPHATASE_1"/>
    <property type="match status" value="1"/>
</dbReference>
<comment type="similarity">
    <text evidence="1 6">Belongs to the acylphosphatase family.</text>
</comment>
<dbReference type="InterPro" id="IPR020456">
    <property type="entry name" value="Acylphosphatase"/>
</dbReference>
<dbReference type="InterPro" id="IPR017968">
    <property type="entry name" value="Acylphosphatase_CS"/>
</dbReference>
<evidence type="ECO:0000256" key="6">
    <source>
        <dbReference type="RuleBase" id="RU004168"/>
    </source>
</evidence>
<protein>
    <recommendedName>
        <fullName evidence="2 5">acylphosphatase</fullName>
        <ecNumber evidence="2 5">3.6.1.7</ecNumber>
    </recommendedName>
</protein>
<dbReference type="GeneID" id="115625162"/>
<dbReference type="EC" id="3.6.1.7" evidence="2 5"/>
<gene>
    <name evidence="9" type="primary">LOC115625162</name>
</gene>
<keyword evidence="8" id="KW-1185">Reference proteome</keyword>
<dbReference type="Pfam" id="PF00708">
    <property type="entry name" value="Acylphosphatase"/>
    <property type="match status" value="1"/>
</dbReference>
<accession>A0A6J2TIW3</accession>
<evidence type="ECO:0000313" key="9">
    <source>
        <dbReference type="RefSeq" id="XP_030375954.1"/>
    </source>
</evidence>
<dbReference type="PANTHER" id="PTHR10029">
    <property type="entry name" value="ACYLPHOSPHATASE"/>
    <property type="match status" value="1"/>
</dbReference>
<proteinExistence type="inferred from homology"/>
<organism evidence="8 9">
    <name type="scientific">Drosophila lebanonensis</name>
    <name type="common">Fruit fly</name>
    <name type="synonym">Scaptodrosophila lebanonensis</name>
    <dbReference type="NCBI Taxonomy" id="7225"/>
    <lineage>
        <taxon>Eukaryota</taxon>
        <taxon>Metazoa</taxon>
        <taxon>Ecdysozoa</taxon>
        <taxon>Arthropoda</taxon>
        <taxon>Hexapoda</taxon>
        <taxon>Insecta</taxon>
        <taxon>Pterygota</taxon>
        <taxon>Neoptera</taxon>
        <taxon>Endopterygota</taxon>
        <taxon>Diptera</taxon>
        <taxon>Brachycera</taxon>
        <taxon>Muscomorpha</taxon>
        <taxon>Ephydroidea</taxon>
        <taxon>Drosophilidae</taxon>
        <taxon>Scaptodrosophila</taxon>
    </lineage>
</organism>
<dbReference type="InterPro" id="IPR001792">
    <property type="entry name" value="Acylphosphatase-like_dom"/>
</dbReference>
<dbReference type="PRINTS" id="PR00112">
    <property type="entry name" value="ACYLPHPHTASE"/>
</dbReference>
<evidence type="ECO:0000256" key="1">
    <source>
        <dbReference type="ARBA" id="ARBA00005614"/>
    </source>
</evidence>
<dbReference type="OrthoDB" id="7961613at2759"/>
<evidence type="ECO:0000259" key="7">
    <source>
        <dbReference type="PROSITE" id="PS51160"/>
    </source>
</evidence>
<keyword evidence="3 5" id="KW-0378">Hydrolase</keyword>
<feature type="domain" description="Acylphosphatase-like" evidence="7">
    <location>
        <begin position="52"/>
        <end position="142"/>
    </location>
</feature>
<comment type="catalytic activity">
    <reaction evidence="4 5">
        <text>an acyl phosphate + H2O = a carboxylate + phosphate + H(+)</text>
        <dbReference type="Rhea" id="RHEA:14965"/>
        <dbReference type="ChEBI" id="CHEBI:15377"/>
        <dbReference type="ChEBI" id="CHEBI:15378"/>
        <dbReference type="ChEBI" id="CHEBI:29067"/>
        <dbReference type="ChEBI" id="CHEBI:43474"/>
        <dbReference type="ChEBI" id="CHEBI:59918"/>
        <dbReference type="EC" id="3.6.1.7"/>
    </reaction>
</comment>
<dbReference type="AlphaFoldDB" id="A0A6J2TIW3"/>
<feature type="active site" evidence="5">
    <location>
        <position position="85"/>
    </location>
</feature>
<dbReference type="FunFam" id="3.30.70.100:FF:000011">
    <property type="entry name" value="Acylphosphatase"/>
    <property type="match status" value="1"/>
</dbReference>
<sequence length="142" mass="16030">MVFLYSSGLVVSICILLSVLVLFEYSFSQPNKLTSKETIATMAAPSKQLLYACNFEVFGRVQGVFFRKYTEKQAKTLGVHGWCKNTNQGTVKGQLEAPLSQINEMKHWLQNKGSPKSVIEKAEFSEAKEISAYTFDEFSIKR</sequence>
<dbReference type="InterPro" id="IPR036046">
    <property type="entry name" value="Acylphosphatase-like_dom_sf"/>
</dbReference>
<dbReference type="RefSeq" id="XP_030375954.1">
    <property type="nucleotide sequence ID" value="XM_030520094.1"/>
</dbReference>
<evidence type="ECO:0000256" key="3">
    <source>
        <dbReference type="ARBA" id="ARBA00022801"/>
    </source>
</evidence>
<feature type="active site" evidence="5">
    <location>
        <position position="67"/>
    </location>
</feature>
<evidence type="ECO:0000256" key="2">
    <source>
        <dbReference type="ARBA" id="ARBA00012150"/>
    </source>
</evidence>
<dbReference type="PANTHER" id="PTHR10029:SF3">
    <property type="entry name" value="ACYLPHOSPHATASE-RELATED"/>
    <property type="match status" value="1"/>
</dbReference>
<name>A0A6J2TIW3_DROLE</name>